<organism evidence="1 2">
    <name type="scientific">Salix koriyanagi</name>
    <dbReference type="NCBI Taxonomy" id="2511006"/>
    <lineage>
        <taxon>Eukaryota</taxon>
        <taxon>Viridiplantae</taxon>
        <taxon>Streptophyta</taxon>
        <taxon>Embryophyta</taxon>
        <taxon>Tracheophyta</taxon>
        <taxon>Spermatophyta</taxon>
        <taxon>Magnoliopsida</taxon>
        <taxon>eudicotyledons</taxon>
        <taxon>Gunneridae</taxon>
        <taxon>Pentapetalae</taxon>
        <taxon>rosids</taxon>
        <taxon>fabids</taxon>
        <taxon>Malpighiales</taxon>
        <taxon>Salicaceae</taxon>
        <taxon>Saliceae</taxon>
        <taxon>Salix</taxon>
    </lineage>
</organism>
<dbReference type="EMBL" id="JAPFFM010000001">
    <property type="protein sequence ID" value="KAJ6776154.1"/>
    <property type="molecule type" value="Genomic_DNA"/>
</dbReference>
<sequence>MGSDNNNNNVINRKDYILLKDFRKEIEVENEKNFSISFWVYLINSSTAAFPAAIIKQVYSDISSNAPFLVLNEKKKMTPFSISPCTQRHYKF</sequence>
<reference evidence="1" key="1">
    <citation type="submission" date="2022-11" db="EMBL/GenBank/DDBJ databases">
        <authorList>
            <person name="Hyden B.L."/>
            <person name="Feng K."/>
            <person name="Yates T."/>
            <person name="Jawdy S."/>
            <person name="Smart L.B."/>
            <person name="Muchero W."/>
        </authorList>
    </citation>
    <scope>NUCLEOTIDE SEQUENCE</scope>
    <source>
        <tissue evidence="1">Shoot tip</tissue>
    </source>
</reference>
<proteinExistence type="predicted"/>
<gene>
    <name evidence="1" type="ORF">OIU74_000356</name>
</gene>
<protein>
    <submittedName>
        <fullName evidence="1">Uncharacterized protein</fullName>
    </submittedName>
</protein>
<evidence type="ECO:0000313" key="2">
    <source>
        <dbReference type="Proteomes" id="UP001151752"/>
    </source>
</evidence>
<reference evidence="1" key="2">
    <citation type="journal article" date="2023" name="Int. J. Mol. Sci.">
        <title>De Novo Assembly and Annotation of 11 Diverse Shrub Willow (Salix) Genomes Reveals Novel Gene Organization in Sex-Linked Regions.</title>
        <authorList>
            <person name="Hyden B."/>
            <person name="Feng K."/>
            <person name="Yates T.B."/>
            <person name="Jawdy S."/>
            <person name="Cereghino C."/>
            <person name="Smart L.B."/>
            <person name="Muchero W."/>
        </authorList>
    </citation>
    <scope>NUCLEOTIDE SEQUENCE</scope>
    <source>
        <tissue evidence="1">Shoot tip</tissue>
    </source>
</reference>
<name>A0A9Q0WZX2_9ROSI</name>
<evidence type="ECO:0000313" key="1">
    <source>
        <dbReference type="EMBL" id="KAJ6776154.1"/>
    </source>
</evidence>
<dbReference type="Proteomes" id="UP001151752">
    <property type="component" value="Chromosome 16"/>
</dbReference>
<accession>A0A9Q0WZX2</accession>
<keyword evidence="2" id="KW-1185">Reference proteome</keyword>
<comment type="caution">
    <text evidence="1">The sequence shown here is derived from an EMBL/GenBank/DDBJ whole genome shotgun (WGS) entry which is preliminary data.</text>
</comment>
<dbReference type="AlphaFoldDB" id="A0A9Q0WZX2"/>